<dbReference type="Proteomes" id="UP000316921">
    <property type="component" value="Chromosome"/>
</dbReference>
<keyword evidence="3" id="KW-1185">Reference proteome</keyword>
<gene>
    <name evidence="2" type="ORF">Pla133_46550</name>
</gene>
<dbReference type="KEGG" id="pbap:Pla133_46550"/>
<dbReference type="SUPFAM" id="SSF158446">
    <property type="entry name" value="IVS-encoded protein-like"/>
    <property type="match status" value="1"/>
</dbReference>
<proteinExistence type="predicted"/>
<evidence type="ECO:0000313" key="2">
    <source>
        <dbReference type="EMBL" id="QDU69535.1"/>
    </source>
</evidence>
<dbReference type="Pfam" id="PF22296">
    <property type="entry name" value="bAvd"/>
    <property type="match status" value="1"/>
</dbReference>
<sequence length="141" mass="16465">MTSQPADRPRPRDAGPELLALARWEAFCEWFLPHTARWPRSCRFTLVRRLQDHALDVAEWLVVARYEPAQRAELLRRANLHLERMRHLLRLARSLGHGSSRAAERAHGEIDEVGRMLFGWRRSLGEPHRVPADRRAAELPR</sequence>
<dbReference type="InterPro" id="IPR055360">
    <property type="entry name" value="bAvd"/>
</dbReference>
<protein>
    <recommendedName>
        <fullName evidence="1">bAvd-like domain-containing protein</fullName>
    </recommendedName>
</protein>
<organism evidence="2 3">
    <name type="scientific">Engelhardtia mirabilis</name>
    <dbReference type="NCBI Taxonomy" id="2528011"/>
    <lineage>
        <taxon>Bacteria</taxon>
        <taxon>Pseudomonadati</taxon>
        <taxon>Planctomycetota</taxon>
        <taxon>Planctomycetia</taxon>
        <taxon>Planctomycetia incertae sedis</taxon>
        <taxon>Engelhardtia</taxon>
    </lineage>
</organism>
<dbReference type="EMBL" id="CP036287">
    <property type="protein sequence ID" value="QDU69535.1"/>
    <property type="molecule type" value="Genomic_DNA"/>
</dbReference>
<dbReference type="RefSeq" id="WP_145069511.1">
    <property type="nucleotide sequence ID" value="NZ_CP036287.1"/>
</dbReference>
<dbReference type="Gene3D" id="1.20.1440.60">
    <property type="entry name" value="23S rRNA-intervening sequence"/>
    <property type="match status" value="1"/>
</dbReference>
<dbReference type="CDD" id="cd16376">
    <property type="entry name" value="Avd_like"/>
    <property type="match status" value="1"/>
</dbReference>
<evidence type="ECO:0000259" key="1">
    <source>
        <dbReference type="Pfam" id="PF22296"/>
    </source>
</evidence>
<feature type="domain" description="bAvd-like" evidence="1">
    <location>
        <begin position="22"/>
        <end position="123"/>
    </location>
</feature>
<reference evidence="2 3" key="1">
    <citation type="submission" date="2019-02" db="EMBL/GenBank/DDBJ databases">
        <title>Deep-cultivation of Planctomycetes and their phenomic and genomic characterization uncovers novel biology.</title>
        <authorList>
            <person name="Wiegand S."/>
            <person name="Jogler M."/>
            <person name="Boedeker C."/>
            <person name="Pinto D."/>
            <person name="Vollmers J."/>
            <person name="Rivas-Marin E."/>
            <person name="Kohn T."/>
            <person name="Peeters S.H."/>
            <person name="Heuer A."/>
            <person name="Rast P."/>
            <person name="Oberbeckmann S."/>
            <person name="Bunk B."/>
            <person name="Jeske O."/>
            <person name="Meyerdierks A."/>
            <person name="Storesund J.E."/>
            <person name="Kallscheuer N."/>
            <person name="Luecker S."/>
            <person name="Lage O.M."/>
            <person name="Pohl T."/>
            <person name="Merkel B.J."/>
            <person name="Hornburger P."/>
            <person name="Mueller R.-W."/>
            <person name="Bruemmer F."/>
            <person name="Labrenz M."/>
            <person name="Spormann A.M."/>
            <person name="Op den Camp H."/>
            <person name="Overmann J."/>
            <person name="Amann R."/>
            <person name="Jetten M.S.M."/>
            <person name="Mascher T."/>
            <person name="Medema M.H."/>
            <person name="Devos D.P."/>
            <person name="Kaster A.-K."/>
            <person name="Ovreas L."/>
            <person name="Rohde M."/>
            <person name="Galperin M.Y."/>
            <person name="Jogler C."/>
        </authorList>
    </citation>
    <scope>NUCLEOTIDE SEQUENCE [LARGE SCALE GENOMIC DNA]</scope>
    <source>
        <strain evidence="2 3">Pla133</strain>
    </source>
</reference>
<name>A0A518BRC8_9BACT</name>
<evidence type="ECO:0000313" key="3">
    <source>
        <dbReference type="Proteomes" id="UP000316921"/>
    </source>
</evidence>
<dbReference type="InterPro" id="IPR036583">
    <property type="entry name" value="23S_rRNA_IVS_sf"/>
</dbReference>
<accession>A0A518BRC8</accession>
<dbReference type="AlphaFoldDB" id="A0A518BRC8"/>